<evidence type="ECO:0000313" key="3">
    <source>
        <dbReference type="Proteomes" id="UP000215005"/>
    </source>
</evidence>
<reference evidence="2 3" key="1">
    <citation type="submission" date="2017-08" db="EMBL/GenBank/DDBJ databases">
        <title>The complete genome sequence of Nocardiopsis gilva YIM 90087.</title>
        <authorList>
            <person name="Yin M."/>
            <person name="Tang S."/>
        </authorList>
    </citation>
    <scope>NUCLEOTIDE SEQUENCE [LARGE SCALE GENOMIC DNA]</scope>
    <source>
        <strain evidence="2 3">YIM 90087</strain>
    </source>
</reference>
<dbReference type="RefSeq" id="WP_017620967.1">
    <property type="nucleotide sequence ID" value="NZ_ANBG01000372.1"/>
</dbReference>
<dbReference type="AlphaFoldDB" id="A0A223SB54"/>
<evidence type="ECO:0000313" key="2">
    <source>
        <dbReference type="EMBL" id="ASU85249.1"/>
    </source>
</evidence>
<keyword evidence="1" id="KW-1133">Transmembrane helix</keyword>
<dbReference type="KEGG" id="ngv:CDO52_22835"/>
<feature type="transmembrane region" description="Helical" evidence="1">
    <location>
        <begin position="167"/>
        <end position="188"/>
    </location>
</feature>
<organism evidence="2 3">
    <name type="scientific">Nocardiopsis gilva YIM 90087</name>
    <dbReference type="NCBI Taxonomy" id="1235441"/>
    <lineage>
        <taxon>Bacteria</taxon>
        <taxon>Bacillati</taxon>
        <taxon>Actinomycetota</taxon>
        <taxon>Actinomycetes</taxon>
        <taxon>Streptosporangiales</taxon>
        <taxon>Nocardiopsidaceae</taxon>
        <taxon>Nocardiopsis</taxon>
    </lineage>
</organism>
<sequence>MDNRRRWPAAVIGLAVAAVAGLILLAVLADSGEQPYQRSHGRGIGILIGFALSGLVIGSVQLVQVIRRGTNEYFEVREGGLVWNTAFALRQWPWEQVRGMWYRQAPGTTAPAAYLGLDFSASITVADGRKIRINGLTSDYATLTSNVLAKQPTVVTPLTQRMYWSWLWLWLGLGSAAVFGTMVTYTALNSGYDEVWTEIPGTAITEVERIPHLSDGALTLLVIGAIVSGIAALTFTILFFQAMRGQKPVGRYGGP</sequence>
<keyword evidence="3" id="KW-1185">Reference proteome</keyword>
<dbReference type="Proteomes" id="UP000215005">
    <property type="component" value="Chromosome"/>
</dbReference>
<protein>
    <submittedName>
        <fullName evidence="2">Uncharacterized protein</fullName>
    </submittedName>
</protein>
<feature type="transmembrane region" description="Helical" evidence="1">
    <location>
        <begin position="7"/>
        <end position="29"/>
    </location>
</feature>
<name>A0A223SB54_9ACTN</name>
<feature type="transmembrane region" description="Helical" evidence="1">
    <location>
        <begin position="217"/>
        <end position="240"/>
    </location>
</feature>
<keyword evidence="1" id="KW-0812">Transmembrane</keyword>
<gene>
    <name evidence="2" type="ORF">CDO52_22835</name>
</gene>
<dbReference type="EMBL" id="CP022753">
    <property type="protein sequence ID" value="ASU85249.1"/>
    <property type="molecule type" value="Genomic_DNA"/>
</dbReference>
<feature type="transmembrane region" description="Helical" evidence="1">
    <location>
        <begin position="41"/>
        <end position="63"/>
    </location>
</feature>
<accession>A0A223SB54</accession>
<evidence type="ECO:0000256" key="1">
    <source>
        <dbReference type="SAM" id="Phobius"/>
    </source>
</evidence>
<keyword evidence="1" id="KW-0472">Membrane</keyword>
<proteinExistence type="predicted"/>